<dbReference type="EMBL" id="AQGS01000640">
    <property type="protein sequence ID" value="EPS37431.1"/>
    <property type="molecule type" value="Genomic_DNA"/>
</dbReference>
<evidence type="ECO:0000256" key="1">
    <source>
        <dbReference type="SAM" id="MobiDB-lite"/>
    </source>
</evidence>
<keyword evidence="3" id="KW-1185">Reference proteome</keyword>
<feature type="compositionally biased region" description="Polar residues" evidence="1">
    <location>
        <begin position="58"/>
        <end position="81"/>
    </location>
</feature>
<evidence type="ECO:0000313" key="3">
    <source>
        <dbReference type="Proteomes" id="UP000015100"/>
    </source>
</evidence>
<sequence>MYPAVSRTFKPFDSSFASGGAAWDPSATSIPSLAPRGDTSLSSPRTYRKFAKPVSRSEAATFSRPSQPASSYIDSYGNNAASKRRKRGPQELNDDLADDNYIPSIKSAINGGTMPSVGLKTGLKRELVDEDEFSDDECLKDSYFSDTQYRRNCGTSTHESDDRGGKRRLLNVVGSVVGSIWEFCTSQMQNSLAGIIPKIGWSTAAAEYYDTPFNAPPGLFDEDINNVSTTHNFEFARPSMPGAFISSDSAIAAPITTSFKKPTLKSLIPPSPIKEENNDLLFTPRSPDFTYLDEDLSKSRMGGTDSPMSASWILVKPESNSRASSPVRSPTMGASSASMRRSGSNSGSPLGTPIFSTPPSSGLGRRSSSYSRPVPSRKMRGVARPAGHANSNISRSGYLSRSSNFSSSYNNNSFGPASSSQSTVSSSSAYTHSSFDGYRRTSMASSVTSVGSSLPTSPTRAGASAAGQRVRGATVSGVSLSSKKKPADEDEDMAQMDFFSKQLRALIREGKEALGSKIEVLECEDEQDWM</sequence>
<proteinExistence type="predicted"/>
<feature type="compositionally biased region" description="Low complexity" evidence="1">
    <location>
        <begin position="448"/>
        <end position="459"/>
    </location>
</feature>
<feature type="compositionally biased region" description="Polar residues" evidence="1">
    <location>
        <begin position="318"/>
        <end position="328"/>
    </location>
</feature>
<comment type="caution">
    <text evidence="2">The sequence shown here is derived from an EMBL/GenBank/DDBJ whole genome shotgun (WGS) entry which is preliminary data.</text>
</comment>
<feature type="compositionally biased region" description="Low complexity" evidence="1">
    <location>
        <begin position="357"/>
        <end position="374"/>
    </location>
</feature>
<dbReference type="Proteomes" id="UP000015100">
    <property type="component" value="Unassembled WGS sequence"/>
</dbReference>
<dbReference type="OrthoDB" id="5138418at2759"/>
<feature type="region of interest" description="Disordered" evidence="1">
    <location>
        <begin position="317"/>
        <end position="433"/>
    </location>
</feature>
<dbReference type="HOGENOM" id="CLU_532041_0_0_1"/>
<feature type="region of interest" description="Disordered" evidence="1">
    <location>
        <begin position="58"/>
        <end position="99"/>
    </location>
</feature>
<feature type="region of interest" description="Disordered" evidence="1">
    <location>
        <begin position="448"/>
        <end position="493"/>
    </location>
</feature>
<feature type="compositionally biased region" description="Low complexity" evidence="1">
    <location>
        <begin position="332"/>
        <end position="348"/>
    </location>
</feature>
<reference evidence="3" key="2">
    <citation type="submission" date="2013-04" db="EMBL/GenBank/DDBJ databases">
        <title>Genomic mechanisms accounting for the adaptation to parasitism in nematode-trapping fungi.</title>
        <authorList>
            <person name="Ahren D.G."/>
        </authorList>
    </citation>
    <scope>NUCLEOTIDE SEQUENCE [LARGE SCALE GENOMIC DNA]</scope>
    <source>
        <strain evidence="3">CBS 200.50</strain>
    </source>
</reference>
<protein>
    <submittedName>
        <fullName evidence="2">Uncharacterized protein</fullName>
    </submittedName>
</protein>
<gene>
    <name evidence="2" type="ORF">H072_8918</name>
</gene>
<accession>S8A8K2</accession>
<dbReference type="OMA" id="CGTSTHE"/>
<dbReference type="STRING" id="1284197.S8A8K2"/>
<reference evidence="2 3" key="1">
    <citation type="journal article" date="2013" name="PLoS Genet.">
        <title>Genomic mechanisms accounting for the adaptation to parasitism in nematode-trapping fungi.</title>
        <authorList>
            <person name="Meerupati T."/>
            <person name="Andersson K.M."/>
            <person name="Friman E."/>
            <person name="Kumar D."/>
            <person name="Tunlid A."/>
            <person name="Ahren D."/>
        </authorList>
    </citation>
    <scope>NUCLEOTIDE SEQUENCE [LARGE SCALE GENOMIC DNA]</scope>
    <source>
        <strain evidence="2 3">CBS 200.50</strain>
    </source>
</reference>
<evidence type="ECO:0000313" key="2">
    <source>
        <dbReference type="EMBL" id="EPS37431.1"/>
    </source>
</evidence>
<name>S8A8K2_DACHA</name>
<feature type="region of interest" description="Disordered" evidence="1">
    <location>
        <begin position="24"/>
        <end position="44"/>
    </location>
</feature>
<feature type="compositionally biased region" description="Low complexity" evidence="1">
    <location>
        <begin position="391"/>
        <end position="433"/>
    </location>
</feature>
<organism evidence="2 3">
    <name type="scientific">Dactylellina haptotyla (strain CBS 200.50)</name>
    <name type="common">Nematode-trapping fungus</name>
    <name type="synonym">Monacrosporium haptotylum</name>
    <dbReference type="NCBI Taxonomy" id="1284197"/>
    <lineage>
        <taxon>Eukaryota</taxon>
        <taxon>Fungi</taxon>
        <taxon>Dikarya</taxon>
        <taxon>Ascomycota</taxon>
        <taxon>Pezizomycotina</taxon>
        <taxon>Orbiliomycetes</taxon>
        <taxon>Orbiliales</taxon>
        <taxon>Orbiliaceae</taxon>
        <taxon>Dactylellina</taxon>
    </lineage>
</organism>
<dbReference type="AlphaFoldDB" id="S8A8K2"/>